<dbReference type="EMBL" id="DWXN01000006">
    <property type="protein sequence ID" value="HJB74671.1"/>
    <property type="molecule type" value="Genomic_DNA"/>
</dbReference>
<dbReference type="InterPro" id="IPR001584">
    <property type="entry name" value="Integrase_cat-core"/>
</dbReference>
<evidence type="ECO:0000313" key="3">
    <source>
        <dbReference type="EMBL" id="HJB74671.1"/>
    </source>
</evidence>
<dbReference type="GO" id="GO:0006310">
    <property type="term" value="P:DNA recombination"/>
    <property type="evidence" value="ECO:0007669"/>
    <property type="project" value="UniProtKB-KW"/>
</dbReference>
<dbReference type="GO" id="GO:0005829">
    <property type="term" value="C:cytosol"/>
    <property type="evidence" value="ECO:0007669"/>
    <property type="project" value="TreeGrafter"/>
</dbReference>
<dbReference type="Proteomes" id="UP000823877">
    <property type="component" value="Unassembled WGS sequence"/>
</dbReference>
<dbReference type="PANTHER" id="PTHR10948">
    <property type="entry name" value="TRANSPOSASE"/>
    <property type="match status" value="1"/>
</dbReference>
<reference evidence="3" key="2">
    <citation type="submission" date="2021-04" db="EMBL/GenBank/DDBJ databases">
        <authorList>
            <person name="Gilroy R."/>
        </authorList>
    </citation>
    <scope>NUCLEOTIDE SEQUENCE</scope>
    <source>
        <strain evidence="3">CHK188-16595</strain>
    </source>
</reference>
<feature type="domain" description="Integrase catalytic" evidence="2">
    <location>
        <begin position="182"/>
        <end position="347"/>
    </location>
</feature>
<dbReference type="GO" id="GO:0015074">
    <property type="term" value="P:DNA integration"/>
    <property type="evidence" value="ECO:0007669"/>
    <property type="project" value="InterPro"/>
</dbReference>
<dbReference type="GO" id="GO:0032196">
    <property type="term" value="P:transposition"/>
    <property type="evidence" value="ECO:0007669"/>
    <property type="project" value="TreeGrafter"/>
</dbReference>
<dbReference type="GO" id="GO:0004803">
    <property type="term" value="F:transposase activity"/>
    <property type="evidence" value="ECO:0007669"/>
    <property type="project" value="TreeGrafter"/>
</dbReference>
<evidence type="ECO:0000259" key="2">
    <source>
        <dbReference type="PROSITE" id="PS50994"/>
    </source>
</evidence>
<dbReference type="NCBIfam" id="NF033563">
    <property type="entry name" value="transpos_IS30"/>
    <property type="match status" value="1"/>
</dbReference>
<dbReference type="Gene3D" id="3.30.420.10">
    <property type="entry name" value="Ribonuclease H-like superfamily/Ribonuclease H"/>
    <property type="match status" value="1"/>
</dbReference>
<keyword evidence="1" id="KW-0233">DNA recombination</keyword>
<reference evidence="3" key="1">
    <citation type="journal article" date="2021" name="PeerJ">
        <title>Extensive microbial diversity within the chicken gut microbiome revealed by metagenomics and culture.</title>
        <authorList>
            <person name="Gilroy R."/>
            <person name="Ravi A."/>
            <person name="Getino M."/>
            <person name="Pursley I."/>
            <person name="Horton D.L."/>
            <person name="Alikhan N.F."/>
            <person name="Baker D."/>
            <person name="Gharbi K."/>
            <person name="Hall N."/>
            <person name="Watson M."/>
            <person name="Adriaenssens E.M."/>
            <person name="Foster-Nyarko E."/>
            <person name="Jarju S."/>
            <person name="Secka A."/>
            <person name="Antonio M."/>
            <person name="Oren A."/>
            <person name="Chaudhuri R.R."/>
            <person name="La Ragione R."/>
            <person name="Hildebrand F."/>
            <person name="Pallen M.J."/>
        </authorList>
    </citation>
    <scope>NUCLEOTIDE SEQUENCE</scope>
    <source>
        <strain evidence="3">CHK188-16595</strain>
    </source>
</reference>
<protein>
    <submittedName>
        <fullName evidence="3">IS30 family transposase</fullName>
    </submittedName>
</protein>
<dbReference type="InterPro" id="IPR051917">
    <property type="entry name" value="Transposase-Integrase"/>
</dbReference>
<name>A0A9D2S997_9FIRM</name>
<accession>A0A9D2S997</accession>
<dbReference type="InterPro" id="IPR036397">
    <property type="entry name" value="RNaseH_sf"/>
</dbReference>
<dbReference type="InterPro" id="IPR025246">
    <property type="entry name" value="IS30-like_HTH"/>
</dbReference>
<evidence type="ECO:0000313" key="4">
    <source>
        <dbReference type="Proteomes" id="UP000823877"/>
    </source>
</evidence>
<dbReference type="PROSITE" id="PS50994">
    <property type="entry name" value="INTEGRASE"/>
    <property type="match status" value="1"/>
</dbReference>
<dbReference type="Pfam" id="PF13936">
    <property type="entry name" value="HTH_38"/>
    <property type="match status" value="1"/>
</dbReference>
<gene>
    <name evidence="3" type="ORF">IAA37_03235</name>
</gene>
<sequence>MEKTTVKKYTHISFDERKIIERLLRKNTPKREIARLLNRSITTIRKEIKRGSVEQRRAVKTTKKSADIPLYTTELVYYADNANQDYIKKRKNCGCKCKAVQCRDFLNYVEKQVKTKKWSLDSAAGYAKEHNLFANTVTTQTLYNWVDYGICNIRNIDLPLKVRRKTHKERVRQHKRLYGTSIDERPGYVDKRMEFGHWEGDGIVGKNKQGHLITLVERKTGMGLLFNVGDRKATRIVDVLDELEQKFGSLFSSVFKSITFDNGVEFADCNKMEKHQRTKIYYAHPYSSWERGTNENWNGIVRRFVPKGSSFDNLQAMDIKRIQNTINSLPRKRFHYHTPKDLFIEELEAIIQSAEWVA</sequence>
<dbReference type="InterPro" id="IPR012337">
    <property type="entry name" value="RNaseH-like_sf"/>
</dbReference>
<comment type="caution">
    <text evidence="3">The sequence shown here is derived from an EMBL/GenBank/DDBJ whole genome shotgun (WGS) entry which is preliminary data.</text>
</comment>
<dbReference type="PANTHER" id="PTHR10948:SF23">
    <property type="entry name" value="TRANSPOSASE INSI FOR INSERTION SEQUENCE ELEMENT IS30A-RELATED"/>
    <property type="match status" value="1"/>
</dbReference>
<dbReference type="InterPro" id="IPR053392">
    <property type="entry name" value="Transposase_IS30-like"/>
</dbReference>
<dbReference type="SUPFAM" id="SSF53098">
    <property type="entry name" value="Ribonuclease H-like"/>
    <property type="match status" value="1"/>
</dbReference>
<proteinExistence type="predicted"/>
<evidence type="ECO:0000256" key="1">
    <source>
        <dbReference type="ARBA" id="ARBA00023172"/>
    </source>
</evidence>
<dbReference type="GO" id="GO:0003676">
    <property type="term" value="F:nucleic acid binding"/>
    <property type="evidence" value="ECO:0007669"/>
    <property type="project" value="InterPro"/>
</dbReference>
<organism evidence="3 4">
    <name type="scientific">Candidatus Eubacterium faecale</name>
    <dbReference type="NCBI Taxonomy" id="2838568"/>
    <lineage>
        <taxon>Bacteria</taxon>
        <taxon>Bacillati</taxon>
        <taxon>Bacillota</taxon>
        <taxon>Clostridia</taxon>
        <taxon>Eubacteriales</taxon>
        <taxon>Eubacteriaceae</taxon>
        <taxon>Eubacterium</taxon>
    </lineage>
</organism>
<dbReference type="AlphaFoldDB" id="A0A9D2S997"/>